<name>A0ABT5ET82_9BACT</name>
<sequence length="257" mass="26364">MTDPERLVEGDDLGAELLRSARTLDARHARERRAALIGAAAGLGAIAATKAASAGTTKGLLQGVFAKWIALTIGVSALGLGIAVGVAAGEGDVPVAASRFAPAWRERPSPVAVASAPETNEINETAETPPEAPRAPQEPAPAEPTAPPKGKRAPAAPAPSASADRAARLAAELQALRVAREALASGDGPRTLHALDDYATRFPRGHLALEAEVLRIEALSRAGDASAAARARRFLEAHPQSPYAERLRPLAGGPSIP</sequence>
<protein>
    <recommendedName>
        <fullName evidence="5">Outer membrane lipoprotein BamD-like domain-containing protein</fullName>
    </recommendedName>
</protein>
<evidence type="ECO:0000256" key="1">
    <source>
        <dbReference type="SAM" id="MobiDB-lite"/>
    </source>
</evidence>
<keyword evidence="2" id="KW-0812">Transmembrane</keyword>
<feature type="region of interest" description="Disordered" evidence="1">
    <location>
        <begin position="238"/>
        <end position="257"/>
    </location>
</feature>
<feature type="region of interest" description="Disordered" evidence="1">
    <location>
        <begin position="106"/>
        <end position="166"/>
    </location>
</feature>
<organism evidence="3 4">
    <name type="scientific">Polyangium mundeleinium</name>
    <dbReference type="NCBI Taxonomy" id="2995306"/>
    <lineage>
        <taxon>Bacteria</taxon>
        <taxon>Pseudomonadati</taxon>
        <taxon>Myxococcota</taxon>
        <taxon>Polyangia</taxon>
        <taxon>Polyangiales</taxon>
        <taxon>Polyangiaceae</taxon>
        <taxon>Polyangium</taxon>
    </lineage>
</organism>
<dbReference type="Gene3D" id="1.25.40.10">
    <property type="entry name" value="Tetratricopeptide repeat domain"/>
    <property type="match status" value="1"/>
</dbReference>
<proteinExistence type="predicted"/>
<keyword evidence="2" id="KW-1133">Transmembrane helix</keyword>
<feature type="compositionally biased region" description="Pro residues" evidence="1">
    <location>
        <begin position="130"/>
        <end position="147"/>
    </location>
</feature>
<dbReference type="EMBL" id="JAQNDO010000001">
    <property type="protein sequence ID" value="MDC0744554.1"/>
    <property type="molecule type" value="Genomic_DNA"/>
</dbReference>
<evidence type="ECO:0008006" key="5">
    <source>
        <dbReference type="Google" id="ProtNLM"/>
    </source>
</evidence>
<evidence type="ECO:0000313" key="3">
    <source>
        <dbReference type="EMBL" id="MDC0744554.1"/>
    </source>
</evidence>
<feature type="transmembrane region" description="Helical" evidence="2">
    <location>
        <begin position="65"/>
        <end position="89"/>
    </location>
</feature>
<feature type="compositionally biased region" description="Low complexity" evidence="1">
    <location>
        <begin position="153"/>
        <end position="166"/>
    </location>
</feature>
<keyword evidence="4" id="KW-1185">Reference proteome</keyword>
<evidence type="ECO:0000313" key="4">
    <source>
        <dbReference type="Proteomes" id="UP001221411"/>
    </source>
</evidence>
<dbReference type="Proteomes" id="UP001221411">
    <property type="component" value="Unassembled WGS sequence"/>
</dbReference>
<feature type="compositionally biased region" description="Low complexity" evidence="1">
    <location>
        <begin position="116"/>
        <end position="129"/>
    </location>
</feature>
<dbReference type="InterPro" id="IPR011990">
    <property type="entry name" value="TPR-like_helical_dom_sf"/>
</dbReference>
<dbReference type="RefSeq" id="WP_271921187.1">
    <property type="nucleotide sequence ID" value="NZ_JAQNDO010000001.1"/>
</dbReference>
<feature type="transmembrane region" description="Helical" evidence="2">
    <location>
        <begin position="34"/>
        <end position="53"/>
    </location>
</feature>
<keyword evidence="2" id="KW-0472">Membrane</keyword>
<comment type="caution">
    <text evidence="3">The sequence shown here is derived from an EMBL/GenBank/DDBJ whole genome shotgun (WGS) entry which is preliminary data.</text>
</comment>
<accession>A0ABT5ET82</accession>
<gene>
    <name evidence="3" type="ORF">POL67_24690</name>
</gene>
<evidence type="ECO:0000256" key="2">
    <source>
        <dbReference type="SAM" id="Phobius"/>
    </source>
</evidence>
<reference evidence="3 4" key="1">
    <citation type="submission" date="2022-11" db="EMBL/GenBank/DDBJ databases">
        <title>Minimal conservation of predation-associated metabolite biosynthetic gene clusters underscores biosynthetic potential of Myxococcota including descriptions for ten novel species: Archangium lansinium sp. nov., Myxococcus landrumus sp. nov., Nannocystis bai.</title>
        <authorList>
            <person name="Ahearne A."/>
            <person name="Stevens C."/>
            <person name="Dowd S."/>
        </authorList>
    </citation>
    <scope>NUCLEOTIDE SEQUENCE [LARGE SCALE GENOMIC DNA]</scope>
    <source>
        <strain evidence="3 4">RJM3</strain>
    </source>
</reference>